<proteinExistence type="predicted"/>
<keyword evidence="3" id="KW-1185">Reference proteome</keyword>
<dbReference type="AlphaFoldDB" id="A0A1H0FQA3"/>
<dbReference type="OrthoDB" id="2987886at2"/>
<dbReference type="PANTHER" id="PTHR41324">
    <property type="entry name" value="MEMBRANE PROTEIN-RELATED"/>
    <property type="match status" value="1"/>
</dbReference>
<feature type="transmembrane region" description="Helical" evidence="1">
    <location>
        <begin position="246"/>
        <end position="266"/>
    </location>
</feature>
<feature type="transmembrane region" description="Helical" evidence="1">
    <location>
        <begin position="273"/>
        <end position="299"/>
    </location>
</feature>
<evidence type="ECO:0000313" key="3">
    <source>
        <dbReference type="Proteomes" id="UP000198778"/>
    </source>
</evidence>
<feature type="transmembrane region" description="Helical" evidence="1">
    <location>
        <begin position="169"/>
        <end position="194"/>
    </location>
</feature>
<gene>
    <name evidence="2" type="ORF">SAMN04488053_10532</name>
</gene>
<sequence length="313" mass="34595">MEQSSIIRDGLLASAAFLALVLLALFIPFAALLLVFFLPLPLVRFTYNYGWLPGSILGLSIFFLLFLILGPFAPAIMLLFGISGIVIGELFRRNEKAFGVYAGAALSIIGGLVLTYVGFMAFTDTDPIVQLQSTLEDSLGTTEDILGTNAEEDTEAIEQMMNFIDNISVIVPAILVFTGAAAAFLTQLAAARWLRSRGEKIVKFPPLRKWSLPKSFIWYYLFALILSFINAAEGETGVINTLSSNLMPVLGSLMILQGISFLFFYFHLKKLSIILPIMITFSLVVFPFMLPIIRILGIIDLGFDLRTRLKSQK</sequence>
<protein>
    <submittedName>
        <fullName evidence="2">Uncharacterized conserved protein YybS, DUF2232 family</fullName>
    </submittedName>
</protein>
<reference evidence="3" key="1">
    <citation type="submission" date="2016-10" db="EMBL/GenBank/DDBJ databases">
        <authorList>
            <person name="Varghese N."/>
            <person name="Submissions S."/>
        </authorList>
    </citation>
    <scope>NUCLEOTIDE SEQUENCE [LARGE SCALE GENOMIC DNA]</scope>
    <source>
        <strain evidence="3">CGMCC 1.10369</strain>
    </source>
</reference>
<feature type="transmembrane region" description="Helical" evidence="1">
    <location>
        <begin position="57"/>
        <end position="86"/>
    </location>
</feature>
<keyword evidence="1" id="KW-0812">Transmembrane</keyword>
<keyword evidence="1" id="KW-1133">Transmembrane helix</keyword>
<dbReference type="STRING" id="745820.SAMN04488053_10532"/>
<feature type="transmembrane region" description="Helical" evidence="1">
    <location>
        <begin position="12"/>
        <end position="37"/>
    </location>
</feature>
<organism evidence="2 3">
    <name type="scientific">Alkalicoccus daliensis</name>
    <dbReference type="NCBI Taxonomy" id="745820"/>
    <lineage>
        <taxon>Bacteria</taxon>
        <taxon>Bacillati</taxon>
        <taxon>Bacillota</taxon>
        <taxon>Bacilli</taxon>
        <taxon>Bacillales</taxon>
        <taxon>Bacillaceae</taxon>
        <taxon>Alkalicoccus</taxon>
    </lineage>
</organism>
<evidence type="ECO:0000313" key="2">
    <source>
        <dbReference type="EMBL" id="SDN96721.1"/>
    </source>
</evidence>
<evidence type="ECO:0000256" key="1">
    <source>
        <dbReference type="SAM" id="Phobius"/>
    </source>
</evidence>
<keyword evidence="1" id="KW-0472">Membrane</keyword>
<name>A0A1H0FQA3_9BACI</name>
<accession>A0A1H0FQA3</accession>
<dbReference type="InterPro" id="IPR018710">
    <property type="entry name" value="DUF2232"/>
</dbReference>
<feature type="transmembrane region" description="Helical" evidence="1">
    <location>
        <begin position="98"/>
        <end position="122"/>
    </location>
</feature>
<dbReference type="EMBL" id="FNIL01000005">
    <property type="protein sequence ID" value="SDN96721.1"/>
    <property type="molecule type" value="Genomic_DNA"/>
</dbReference>
<feature type="transmembrane region" description="Helical" evidence="1">
    <location>
        <begin position="215"/>
        <end position="234"/>
    </location>
</feature>
<dbReference type="RefSeq" id="WP_090842763.1">
    <property type="nucleotide sequence ID" value="NZ_FNIL01000005.1"/>
</dbReference>
<dbReference type="PANTHER" id="PTHR41324:SF1">
    <property type="entry name" value="DUF2232 DOMAIN-CONTAINING PROTEIN"/>
    <property type="match status" value="1"/>
</dbReference>
<dbReference type="Proteomes" id="UP000198778">
    <property type="component" value="Unassembled WGS sequence"/>
</dbReference>
<dbReference type="Pfam" id="PF09991">
    <property type="entry name" value="DUF2232"/>
    <property type="match status" value="1"/>
</dbReference>